<dbReference type="InterPro" id="IPR036875">
    <property type="entry name" value="Znf_CCHC_sf"/>
</dbReference>
<keyword evidence="6" id="KW-0064">Aspartyl protease</keyword>
<proteinExistence type="predicted"/>
<evidence type="ECO:0000256" key="5">
    <source>
        <dbReference type="ARBA" id="ARBA00022722"/>
    </source>
</evidence>
<name>A0AAD7X5K3_9APHY</name>
<protein>
    <recommendedName>
        <fullName evidence="17">CCHC-type domain-containing protein</fullName>
    </recommendedName>
</protein>
<evidence type="ECO:0008006" key="17">
    <source>
        <dbReference type="Google" id="ProtNLM"/>
    </source>
</evidence>
<keyword evidence="11" id="KW-0862">Zinc</keyword>
<evidence type="ECO:0000256" key="7">
    <source>
        <dbReference type="ARBA" id="ARBA00022759"/>
    </source>
</evidence>
<dbReference type="Gene3D" id="2.40.70.10">
    <property type="entry name" value="Acid Proteases"/>
    <property type="match status" value="1"/>
</dbReference>
<dbReference type="InterPro" id="IPR000477">
    <property type="entry name" value="RT_dom"/>
</dbReference>
<feature type="compositionally biased region" description="Basic and acidic residues" evidence="12">
    <location>
        <begin position="115"/>
        <end position="141"/>
    </location>
</feature>
<dbReference type="SUPFAM" id="SSF50630">
    <property type="entry name" value="Acid proteases"/>
    <property type="match status" value="1"/>
</dbReference>
<dbReference type="Pfam" id="PF08284">
    <property type="entry name" value="RVP_2"/>
    <property type="match status" value="1"/>
</dbReference>
<evidence type="ECO:0000256" key="4">
    <source>
        <dbReference type="ARBA" id="ARBA00022695"/>
    </source>
</evidence>
<dbReference type="GO" id="GO:0016779">
    <property type="term" value="F:nucleotidyltransferase activity"/>
    <property type="evidence" value="ECO:0007669"/>
    <property type="project" value="UniProtKB-KW"/>
</dbReference>
<dbReference type="GO" id="GO:0003677">
    <property type="term" value="F:DNA binding"/>
    <property type="evidence" value="ECO:0007669"/>
    <property type="project" value="UniProtKB-KW"/>
</dbReference>
<dbReference type="Gene3D" id="3.30.70.270">
    <property type="match status" value="2"/>
</dbReference>
<feature type="domain" description="Peptidase A2" evidence="14">
    <location>
        <begin position="620"/>
        <end position="635"/>
    </location>
</feature>
<reference evidence="15" key="1">
    <citation type="submission" date="2022-11" db="EMBL/GenBank/DDBJ databases">
        <title>Genome Sequence of Cubamyces cubensis.</title>
        <authorList>
            <person name="Buettner E."/>
        </authorList>
    </citation>
    <scope>NUCLEOTIDE SEQUENCE</scope>
    <source>
        <strain evidence="15">MPL-01</strain>
    </source>
</reference>
<dbReference type="InterPro" id="IPR001995">
    <property type="entry name" value="Peptidase_A2_cat"/>
</dbReference>
<evidence type="ECO:0000256" key="12">
    <source>
        <dbReference type="SAM" id="MobiDB-lite"/>
    </source>
</evidence>
<dbReference type="InterPro" id="IPR001878">
    <property type="entry name" value="Znf_CCHC"/>
</dbReference>
<dbReference type="GO" id="GO:0008270">
    <property type="term" value="F:zinc ion binding"/>
    <property type="evidence" value="ECO:0007669"/>
    <property type="project" value="UniProtKB-KW"/>
</dbReference>
<dbReference type="Pfam" id="PF17919">
    <property type="entry name" value="RT_RNaseH_2"/>
    <property type="match status" value="1"/>
</dbReference>
<keyword evidence="11" id="KW-0479">Metal-binding</keyword>
<evidence type="ECO:0000259" key="13">
    <source>
        <dbReference type="PROSITE" id="PS50158"/>
    </source>
</evidence>
<gene>
    <name evidence="15" type="ORF">ONZ51_g9528</name>
</gene>
<feature type="compositionally biased region" description="Gly residues" evidence="12">
    <location>
        <begin position="274"/>
        <end position="286"/>
    </location>
</feature>
<sequence>MSSAEPYSCSRSYHLYNSDKARDVYYRESVDKWNFCTHERCPLRYNTKEVPNVKHASALILTHSSQERDITSTHGRQPTLVKKPLLAGKATGRINSLRVASGSFPTSRVGTPKPQESESPKESGPSFKEKGKETEPPKVEDSDKEDETFRTTVEAPEPKIEETIRIKVIVPAPKTEDTRIEAETPEPREEHTQTEVEETKSELEYTSRSATPEFVRKSVPSYMSGTATAESISGAHRYVFAPQGQSSEGERYGSLFGGPAPQATASSGGVINPSGGGGGGGPGRPGGRPDPDPYSPGGGPPGPPGPPGPDPDPEPQGAPGNAPGNEPQGQGKGKIKDPEVFNGDRDKTRSFLNQLFLLFTARPHDFVNDYTKVATALSFMEGDNINYWKDTTIQRAEEEIRPGVSRGFDSWPVFKRDFLLAFAPVDEVDDSMVNLTTIQLKDYSSVDEFNARFMDLALKGKILDPAAQLALYRNALPEYLLKKISMSYPPPTNIEEWMTRTKEIDHSYHLTEKILANRRGRKAKTPKTRKNVKMVNLEDDSLDINKLSVKERQELQDKGLCFRCRKPGHISRDCPSKPKKPGKPVSRKGYRFRDGFLGRQADSTPDLPKELHVQDKAVKIKGLIDTGADAVIVNKKIVDKYNLPTVRLPKTLTFRNADDSVNSMGTITHRVEGTFNLHGKKLPTNWYVADIGRDDVLFGMPWIRKYNPNIDWESGRITFKSDIIRKQQQIHKYQCEHDPPEGMLWNFPVKPLNQDMVVSFVRAIPDEDDADPDSERLTFNPSRAIELWYRKKKIQKINKSTEIAIAAKKDQKERTLDEILPDFVKDYRQVFEKKAASRFPPSRPWDHAIKFKKDFDHHTKGSWRKIYPLTYTERIELDKFITENLEKGYIRKSKSPLASPFFFVTKKDGSLRPVQDYRALNEGTIKNAYPLPLISDIIDRLKGATIFTKLDMRAGYNNVRIKEGDEWKAAFITPNNVEDHHERTRRALQRLKDSDLFLKAEKCEFDRQEVEFLGSIIRPGVVAMDPVKLKAIIEWEPPKTVKQVQAFLGFGNFYRRFIWDYSKIVRPLTELTKKDQPFLWTSDCQKAFDTLKKRFTEEPILQIPDPEKPFQIECDASKVATGAVLRQQGEDGLWHPCAYLSKSFTPAERNYQIYDRELLAIVRALEA</sequence>
<dbReference type="InterPro" id="IPR043502">
    <property type="entry name" value="DNA/RNA_pol_sf"/>
</dbReference>
<dbReference type="Pfam" id="PF00078">
    <property type="entry name" value="RVT_1"/>
    <property type="match status" value="1"/>
</dbReference>
<evidence type="ECO:0000313" key="16">
    <source>
        <dbReference type="Proteomes" id="UP001215151"/>
    </source>
</evidence>
<feature type="compositionally biased region" description="Pro residues" evidence="12">
    <location>
        <begin position="292"/>
        <end position="316"/>
    </location>
</feature>
<keyword evidence="1" id="KW-0507">mRNA processing</keyword>
<dbReference type="EMBL" id="JAPEVG010000328">
    <property type="protein sequence ID" value="KAJ8468615.1"/>
    <property type="molecule type" value="Genomic_DNA"/>
</dbReference>
<keyword evidence="8" id="KW-0378">Hydrolase</keyword>
<dbReference type="AlphaFoldDB" id="A0AAD7X5K3"/>
<dbReference type="CDD" id="cd00303">
    <property type="entry name" value="retropepsin_like"/>
    <property type="match status" value="1"/>
</dbReference>
<dbReference type="PROSITE" id="PS50175">
    <property type="entry name" value="ASP_PROT_RETROV"/>
    <property type="match status" value="1"/>
</dbReference>
<evidence type="ECO:0000313" key="15">
    <source>
        <dbReference type="EMBL" id="KAJ8468615.1"/>
    </source>
</evidence>
<keyword evidence="2" id="KW-0645">Protease</keyword>
<evidence type="ECO:0000256" key="9">
    <source>
        <dbReference type="ARBA" id="ARBA00023125"/>
    </source>
</evidence>
<dbReference type="GO" id="GO:0006508">
    <property type="term" value="P:proteolysis"/>
    <property type="evidence" value="ECO:0007669"/>
    <property type="project" value="UniProtKB-KW"/>
</dbReference>
<keyword evidence="3" id="KW-0808">Transferase</keyword>
<feature type="region of interest" description="Disordered" evidence="12">
    <location>
        <begin position="172"/>
        <end position="212"/>
    </location>
</feature>
<evidence type="ECO:0000256" key="8">
    <source>
        <dbReference type="ARBA" id="ARBA00022801"/>
    </source>
</evidence>
<dbReference type="GO" id="GO:0004190">
    <property type="term" value="F:aspartic-type endopeptidase activity"/>
    <property type="evidence" value="ECO:0007669"/>
    <property type="project" value="UniProtKB-KW"/>
</dbReference>
<keyword evidence="10" id="KW-0511">Multifunctional enzyme</keyword>
<accession>A0AAD7X5K3</accession>
<dbReference type="FunFam" id="3.30.70.270:FF:000020">
    <property type="entry name" value="Transposon Tf2-6 polyprotein-like Protein"/>
    <property type="match status" value="1"/>
</dbReference>
<comment type="caution">
    <text evidence="15">The sequence shown here is derived from an EMBL/GenBank/DDBJ whole genome shotgun (WGS) entry which is preliminary data.</text>
</comment>
<keyword evidence="4" id="KW-0548">Nucleotidyltransferase</keyword>
<dbReference type="GO" id="GO:0006397">
    <property type="term" value="P:mRNA processing"/>
    <property type="evidence" value="ECO:0007669"/>
    <property type="project" value="UniProtKB-KW"/>
</dbReference>
<dbReference type="PROSITE" id="PS50158">
    <property type="entry name" value="ZF_CCHC"/>
    <property type="match status" value="1"/>
</dbReference>
<feature type="region of interest" description="Disordered" evidence="12">
    <location>
        <begin position="241"/>
        <end position="345"/>
    </location>
</feature>
<dbReference type="Proteomes" id="UP001215151">
    <property type="component" value="Unassembled WGS sequence"/>
</dbReference>
<organism evidence="15 16">
    <name type="scientific">Trametes cubensis</name>
    <dbReference type="NCBI Taxonomy" id="1111947"/>
    <lineage>
        <taxon>Eukaryota</taxon>
        <taxon>Fungi</taxon>
        <taxon>Dikarya</taxon>
        <taxon>Basidiomycota</taxon>
        <taxon>Agaricomycotina</taxon>
        <taxon>Agaricomycetes</taxon>
        <taxon>Polyporales</taxon>
        <taxon>Polyporaceae</taxon>
        <taxon>Trametes</taxon>
    </lineage>
</organism>
<dbReference type="InterPro" id="IPR043128">
    <property type="entry name" value="Rev_trsase/Diguanyl_cyclase"/>
</dbReference>
<keyword evidence="5" id="KW-0540">Nuclease</keyword>
<feature type="domain" description="CCHC-type" evidence="13">
    <location>
        <begin position="561"/>
        <end position="576"/>
    </location>
</feature>
<dbReference type="SUPFAM" id="SSF57756">
    <property type="entry name" value="Retrovirus zinc finger-like domains"/>
    <property type="match status" value="1"/>
</dbReference>
<dbReference type="Gene3D" id="3.10.10.10">
    <property type="entry name" value="HIV Type 1 Reverse Transcriptase, subunit A, domain 1"/>
    <property type="match status" value="1"/>
</dbReference>
<evidence type="ECO:0000256" key="1">
    <source>
        <dbReference type="ARBA" id="ARBA00022664"/>
    </source>
</evidence>
<evidence type="ECO:0000256" key="2">
    <source>
        <dbReference type="ARBA" id="ARBA00022670"/>
    </source>
</evidence>
<dbReference type="Gene3D" id="4.10.60.10">
    <property type="entry name" value="Zinc finger, CCHC-type"/>
    <property type="match status" value="1"/>
</dbReference>
<dbReference type="GO" id="GO:0004519">
    <property type="term" value="F:endonuclease activity"/>
    <property type="evidence" value="ECO:0007669"/>
    <property type="project" value="UniProtKB-KW"/>
</dbReference>
<dbReference type="InterPro" id="IPR041577">
    <property type="entry name" value="RT_RNaseH_2"/>
</dbReference>
<evidence type="ECO:0000256" key="6">
    <source>
        <dbReference type="ARBA" id="ARBA00022750"/>
    </source>
</evidence>
<dbReference type="CDD" id="cd01647">
    <property type="entry name" value="RT_LTR"/>
    <property type="match status" value="1"/>
</dbReference>
<dbReference type="SMART" id="SM00343">
    <property type="entry name" value="ZnF_C2HC"/>
    <property type="match status" value="1"/>
</dbReference>
<feature type="compositionally biased region" description="Basic and acidic residues" evidence="12">
    <location>
        <begin position="174"/>
        <end position="205"/>
    </location>
</feature>
<evidence type="ECO:0000256" key="10">
    <source>
        <dbReference type="ARBA" id="ARBA00023268"/>
    </source>
</evidence>
<dbReference type="InterPro" id="IPR050951">
    <property type="entry name" value="Retrovirus_Pol_polyprotein"/>
</dbReference>
<dbReference type="Pfam" id="PF00098">
    <property type="entry name" value="zf-CCHC"/>
    <property type="match status" value="1"/>
</dbReference>
<keyword evidence="9" id="KW-0238">DNA-binding</keyword>
<keyword evidence="16" id="KW-1185">Reference proteome</keyword>
<feature type="compositionally biased region" description="Basic and acidic residues" evidence="12">
    <location>
        <begin position="334"/>
        <end position="345"/>
    </location>
</feature>
<keyword evidence="7" id="KW-0255">Endonuclease</keyword>
<dbReference type="PANTHER" id="PTHR37984:SF5">
    <property type="entry name" value="PROTEIN NYNRIN-LIKE"/>
    <property type="match status" value="1"/>
</dbReference>
<evidence type="ECO:0000259" key="14">
    <source>
        <dbReference type="PROSITE" id="PS50175"/>
    </source>
</evidence>
<evidence type="ECO:0000256" key="11">
    <source>
        <dbReference type="PROSITE-ProRule" id="PRU00047"/>
    </source>
</evidence>
<dbReference type="SUPFAM" id="SSF56672">
    <property type="entry name" value="DNA/RNA polymerases"/>
    <property type="match status" value="1"/>
</dbReference>
<feature type="region of interest" description="Disordered" evidence="12">
    <location>
        <begin position="64"/>
        <end position="156"/>
    </location>
</feature>
<keyword evidence="11" id="KW-0863">Zinc-finger</keyword>
<evidence type="ECO:0000256" key="3">
    <source>
        <dbReference type="ARBA" id="ARBA00022679"/>
    </source>
</evidence>
<dbReference type="InterPro" id="IPR021109">
    <property type="entry name" value="Peptidase_aspartic_dom_sf"/>
</dbReference>
<dbReference type="PANTHER" id="PTHR37984">
    <property type="entry name" value="PROTEIN CBG26694"/>
    <property type="match status" value="1"/>
</dbReference>